<dbReference type="AlphaFoldDB" id="A0ABD4T3P1"/>
<feature type="compositionally biased region" description="Basic residues" evidence="1">
    <location>
        <begin position="87"/>
        <end position="96"/>
    </location>
</feature>
<evidence type="ECO:0000313" key="3">
    <source>
        <dbReference type="Proteomes" id="UP000031561"/>
    </source>
</evidence>
<protein>
    <submittedName>
        <fullName evidence="2">Uncharacterized protein</fullName>
    </submittedName>
</protein>
<comment type="caution">
    <text evidence="2">The sequence shown here is derived from an EMBL/GenBank/DDBJ whole genome shotgun (WGS) entry which is preliminary data.</text>
</comment>
<dbReference type="Proteomes" id="UP000031561">
    <property type="component" value="Unassembled WGS sequence"/>
</dbReference>
<proteinExistence type="predicted"/>
<organism evidence="2 3">
    <name type="scientific">Lyngbya confervoides BDU141951</name>
    <dbReference type="NCBI Taxonomy" id="1574623"/>
    <lineage>
        <taxon>Bacteria</taxon>
        <taxon>Bacillati</taxon>
        <taxon>Cyanobacteriota</taxon>
        <taxon>Cyanophyceae</taxon>
        <taxon>Oscillatoriophycideae</taxon>
        <taxon>Oscillatoriales</taxon>
        <taxon>Microcoleaceae</taxon>
        <taxon>Lyngbya</taxon>
    </lineage>
</organism>
<gene>
    <name evidence="2" type="ORF">QQ91_0010845</name>
</gene>
<evidence type="ECO:0000313" key="2">
    <source>
        <dbReference type="EMBL" id="MCM1983313.1"/>
    </source>
</evidence>
<evidence type="ECO:0000256" key="1">
    <source>
        <dbReference type="SAM" id="MobiDB-lite"/>
    </source>
</evidence>
<dbReference type="RefSeq" id="WP_201277080.1">
    <property type="nucleotide sequence ID" value="NZ_JTHE03000061.1"/>
</dbReference>
<dbReference type="InterPro" id="IPR037257">
    <property type="entry name" value="T2SS_E_N_sf"/>
</dbReference>
<reference evidence="2 3" key="1">
    <citation type="journal article" date="2015" name="Genome Announc.">
        <title>Draft Genome Sequence of Filamentous Marine Cyanobacterium Lyngbya confervoides Strain BDU141951.</title>
        <authorList>
            <person name="Chandrababunaidu M.M."/>
            <person name="Sen D."/>
            <person name="Tripathy S."/>
        </authorList>
    </citation>
    <scope>NUCLEOTIDE SEQUENCE [LARGE SCALE GENOMIC DNA]</scope>
    <source>
        <strain evidence="2 3">BDU141951</strain>
    </source>
</reference>
<name>A0ABD4T3P1_9CYAN</name>
<keyword evidence="3" id="KW-1185">Reference proteome</keyword>
<dbReference type="SUPFAM" id="SSF160246">
    <property type="entry name" value="EspE N-terminal domain-like"/>
    <property type="match status" value="1"/>
</dbReference>
<feature type="region of interest" description="Disordered" evidence="1">
    <location>
        <begin position="75"/>
        <end position="113"/>
    </location>
</feature>
<sequence length="113" mass="12336">MKDKPQRPSRKPIGAYLVEAGLLTEAQVGVVLADQASTAMTFGDIVVTRGWVKSKTVEYLMRKVIIPERSGMIQDPDLKASLSRQPPRGRAKRPASPRKPPIAETDGGVNWIG</sequence>
<dbReference type="EMBL" id="JTHE03000061">
    <property type="protein sequence ID" value="MCM1983313.1"/>
    <property type="molecule type" value="Genomic_DNA"/>
</dbReference>
<accession>A0ABD4T3P1</accession>